<accession>A0A3Q2CFX1</accession>
<dbReference type="Pfam" id="PF15927">
    <property type="entry name" value="Casc1_N"/>
    <property type="match status" value="1"/>
</dbReference>
<dbReference type="GO" id="GO:0008017">
    <property type="term" value="F:microtubule binding"/>
    <property type="evidence" value="ECO:0007669"/>
    <property type="project" value="TreeGrafter"/>
</dbReference>
<evidence type="ECO:0000256" key="2">
    <source>
        <dbReference type="ARBA" id="ARBA00024414"/>
    </source>
</evidence>
<protein>
    <recommendedName>
        <fullName evidence="2">Dynein axonemal intermediate chain 7</fullName>
    </recommendedName>
</protein>
<dbReference type="AlphaFoldDB" id="A0A3Q2CFX1"/>
<keyword evidence="6" id="KW-1185">Reference proteome</keyword>
<evidence type="ECO:0000313" key="6">
    <source>
        <dbReference type="Proteomes" id="UP000265020"/>
    </source>
</evidence>
<dbReference type="GO" id="GO:0005930">
    <property type="term" value="C:axoneme"/>
    <property type="evidence" value="ECO:0007669"/>
    <property type="project" value="TreeGrafter"/>
</dbReference>
<reference evidence="5" key="2">
    <citation type="submission" date="2025-09" db="UniProtKB">
        <authorList>
            <consortium name="Ensembl"/>
        </authorList>
    </citation>
    <scope>IDENTIFICATION</scope>
</reference>
<proteinExistence type="inferred from homology"/>
<dbReference type="PRINTS" id="PR02043">
    <property type="entry name" value="CANCERSCCP1"/>
</dbReference>
<feature type="domain" description="IC97/Casc1 N-terminal" evidence="4">
    <location>
        <begin position="2"/>
        <end position="106"/>
    </location>
</feature>
<evidence type="ECO:0000256" key="1">
    <source>
        <dbReference type="ARBA" id="ARBA00024332"/>
    </source>
</evidence>
<dbReference type="PANTHER" id="PTHR20929">
    <property type="entry name" value="LUNG ADENOMA SUSCEPTIBILITY 1-RELATED"/>
    <property type="match status" value="1"/>
</dbReference>
<feature type="compositionally biased region" description="Low complexity" evidence="3">
    <location>
        <begin position="193"/>
        <end position="203"/>
    </location>
</feature>
<dbReference type="InterPro" id="IPR023247">
    <property type="entry name" value="IC97/Dnai7-like"/>
</dbReference>
<evidence type="ECO:0000259" key="4">
    <source>
        <dbReference type="Pfam" id="PF15927"/>
    </source>
</evidence>
<dbReference type="PANTHER" id="PTHR20929:SF11">
    <property type="entry name" value="DYNEIN AXONEMAL INTERMEDIATE CHAIN 7"/>
    <property type="match status" value="1"/>
</dbReference>
<feature type="compositionally biased region" description="Basic and acidic residues" evidence="3">
    <location>
        <begin position="161"/>
        <end position="173"/>
    </location>
</feature>
<dbReference type="GeneTree" id="ENSGT00390000004708"/>
<sequence>KNSSAITKWKTAAAEKAAWERYMRCDGYPDPKDQRAVNTFISLWRDDLESNVAEQFDQSTTLAEDLHELLQEAKDPKEVLKYQEALMEMQELFHSKHLFIAEKILKVQTALVSKHRFEEAGLSFTLPMQLVWSAVAVRMLHTHYDHLSILVRIRHQAQKQVEEEKELPIEEKSSASSKRGRSKISRQMEACNSQMSSSDFSDSPSKHEKPDDPTVPQPKVIRSGAQVVDVMQYTSVGGVFYCDLFHLPPRPIRRKGYTILQDGLRVFPYPTGKPSNEACPPVGVSVTLPDWITNVEPPLVARWDAGDKQWRWDGITDVSYEKAEAKISFKMETFQTFALMQKTYANLPFQGWELRPLGQDSVLFTIKGAIFDITITIKNDQCMLQLEQQRGLSHLMGKWMSGHALQKAMLKAGVNIFVNEHTHKYVSFCRKESLTEQVVYKQMALFASACAFSWSKWNAKCGEEHLVLQVCEHHDPSPVPEVLWGVYLVGAEKSQKLKITENSEAFSPDHVPGSLVHNTFIHMLEDNMSPDGIDMTRHSNYCFVDTVQNLLCATRPLVFS</sequence>
<dbReference type="GO" id="GO:0048487">
    <property type="term" value="F:beta-tubulin binding"/>
    <property type="evidence" value="ECO:0007669"/>
    <property type="project" value="TreeGrafter"/>
</dbReference>
<evidence type="ECO:0000256" key="3">
    <source>
        <dbReference type="SAM" id="MobiDB-lite"/>
    </source>
</evidence>
<organism evidence="5 6">
    <name type="scientific">Cyprinodon variegatus</name>
    <name type="common">Sheepshead minnow</name>
    <dbReference type="NCBI Taxonomy" id="28743"/>
    <lineage>
        <taxon>Eukaryota</taxon>
        <taxon>Metazoa</taxon>
        <taxon>Chordata</taxon>
        <taxon>Craniata</taxon>
        <taxon>Vertebrata</taxon>
        <taxon>Euteleostomi</taxon>
        <taxon>Actinopterygii</taxon>
        <taxon>Neopterygii</taxon>
        <taxon>Teleostei</taxon>
        <taxon>Neoteleostei</taxon>
        <taxon>Acanthomorphata</taxon>
        <taxon>Ovalentaria</taxon>
        <taxon>Atherinomorphae</taxon>
        <taxon>Cyprinodontiformes</taxon>
        <taxon>Cyprinodontidae</taxon>
        <taxon>Cyprinodon</taxon>
    </lineage>
</organism>
<dbReference type="OMA" id="SKLVLNX"/>
<dbReference type="Ensembl" id="ENSCVAT00000009166.1">
    <property type="protein sequence ID" value="ENSCVAP00000003951.1"/>
    <property type="gene ID" value="ENSCVAG00000005382.1"/>
</dbReference>
<dbReference type="Proteomes" id="UP000265020">
    <property type="component" value="Unassembled WGS sequence"/>
</dbReference>
<evidence type="ECO:0000313" key="5">
    <source>
        <dbReference type="Ensembl" id="ENSCVAP00000003951.1"/>
    </source>
</evidence>
<feature type="region of interest" description="Disordered" evidence="3">
    <location>
        <begin position="161"/>
        <end position="219"/>
    </location>
</feature>
<dbReference type="InterPro" id="IPR031826">
    <property type="entry name" value="IC97/Casc1_N"/>
</dbReference>
<reference evidence="5" key="1">
    <citation type="submission" date="2025-08" db="UniProtKB">
        <authorList>
            <consortium name="Ensembl"/>
        </authorList>
    </citation>
    <scope>IDENTIFICATION</scope>
</reference>
<comment type="similarity">
    <text evidence="1">Belongs to the DNAI7 family.</text>
</comment>
<name>A0A3Q2CFX1_CYPVA</name>